<evidence type="ECO:0000313" key="5">
    <source>
        <dbReference type="Proteomes" id="UP000222163"/>
    </source>
</evidence>
<keyword evidence="3" id="KW-0449">Lipoprotein</keyword>
<dbReference type="Gene3D" id="2.50.20.10">
    <property type="entry name" value="Lipoprotein localisation LolA/LolB/LppX"/>
    <property type="match status" value="1"/>
</dbReference>
<dbReference type="CDD" id="cd16325">
    <property type="entry name" value="LolA"/>
    <property type="match status" value="1"/>
</dbReference>
<evidence type="ECO:0000256" key="2">
    <source>
        <dbReference type="SAM" id="SignalP"/>
    </source>
</evidence>
<dbReference type="Proteomes" id="UP001242342">
    <property type="component" value="Unassembled WGS sequence"/>
</dbReference>
<evidence type="ECO:0000313" key="3">
    <source>
        <dbReference type="EMBL" id="MDP2540951.1"/>
    </source>
</evidence>
<dbReference type="AlphaFoldDB" id="A0A2G1BRG2"/>
<evidence type="ECO:0000313" key="6">
    <source>
        <dbReference type="Proteomes" id="UP001242342"/>
    </source>
</evidence>
<dbReference type="InterPro" id="IPR004564">
    <property type="entry name" value="OM_lipoprot_carrier_LolA-like"/>
</dbReference>
<dbReference type="Pfam" id="PF03548">
    <property type="entry name" value="LolA"/>
    <property type="match status" value="1"/>
</dbReference>
<accession>A0A2G1BRG2</accession>
<dbReference type="Proteomes" id="UP000222163">
    <property type="component" value="Unassembled WGS sequence"/>
</dbReference>
<protein>
    <submittedName>
        <fullName evidence="3">Outer membrane lipoprotein carrier protein LolA</fullName>
    </submittedName>
</protein>
<proteinExistence type="predicted"/>
<sequence>MKKIGLLFIGLCISISAMGQTNSSEAKKLLDEVSNKMGTYRNMVIGFNSSLINKEAGITNDPPIRGEITLSGEKYNLDYLGNTFIFDGKKLVVINQDEKEVSINNGNLDEEDGFIYPSKLLTFYKEGYNYQMGALKNSNGRKVQYIDLTPIDSNSDIVKVQLGIDAKTKHIYKLTQIGSNGAETTFTITKFKSNQPISAQLFSFDRNKYAKQGYYID</sequence>
<feature type="chain" id="PRO_5013672762" evidence="2">
    <location>
        <begin position="20"/>
        <end position="217"/>
    </location>
</feature>
<reference evidence="4 5" key="1">
    <citation type="journal article" date="2016" name="Nat. Commun.">
        <title>Microbial interactions lead to rapid micro-scale successions on model marine particles.</title>
        <authorList>
            <person name="Datta M.S."/>
            <person name="Sliwerska E."/>
            <person name="Gore J."/>
            <person name="Polz M.F."/>
            <person name="Cordero O.X."/>
        </authorList>
    </citation>
    <scope>NUCLEOTIDE SEQUENCE [LARGE SCALE GENOMIC DNA]</scope>
    <source>
        <strain evidence="4 5">4G03</strain>
    </source>
</reference>
<gene>
    <name evidence="4" type="ORF">CSC81_13850</name>
    <name evidence="3" type="ORF">Q8W23_05610</name>
</gene>
<keyword evidence="1 2" id="KW-0732">Signal</keyword>
<dbReference type="InterPro" id="IPR029046">
    <property type="entry name" value="LolA/LolB/LppX"/>
</dbReference>
<keyword evidence="6" id="KW-1185">Reference proteome</keyword>
<organism evidence="4 5">
    <name type="scientific">Tenacibaculum discolor</name>
    <dbReference type="NCBI Taxonomy" id="361581"/>
    <lineage>
        <taxon>Bacteria</taxon>
        <taxon>Pseudomonadati</taxon>
        <taxon>Bacteroidota</taxon>
        <taxon>Flavobacteriia</taxon>
        <taxon>Flavobacteriales</taxon>
        <taxon>Flavobacteriaceae</taxon>
        <taxon>Tenacibaculum</taxon>
    </lineage>
</organism>
<dbReference type="EMBL" id="JAUYVU010000003">
    <property type="protein sequence ID" value="MDP2540951.1"/>
    <property type="molecule type" value="Genomic_DNA"/>
</dbReference>
<evidence type="ECO:0000313" key="4">
    <source>
        <dbReference type="EMBL" id="PHN96439.1"/>
    </source>
</evidence>
<comment type="caution">
    <text evidence="4">The sequence shown here is derived from an EMBL/GenBank/DDBJ whole genome shotgun (WGS) entry which is preliminary data.</text>
</comment>
<evidence type="ECO:0000256" key="1">
    <source>
        <dbReference type="ARBA" id="ARBA00022729"/>
    </source>
</evidence>
<reference evidence="4" key="2">
    <citation type="submission" date="2017-10" db="EMBL/GenBank/DDBJ databases">
        <authorList>
            <person name="Enke T.N."/>
            <person name="Cordero O.X."/>
        </authorList>
    </citation>
    <scope>NUCLEOTIDE SEQUENCE</scope>
    <source>
        <strain evidence="4">4G03</strain>
    </source>
</reference>
<dbReference type="RefSeq" id="WP_099216339.1">
    <property type="nucleotide sequence ID" value="NZ_JAUYVU010000003.1"/>
</dbReference>
<reference evidence="3 6" key="3">
    <citation type="submission" date="2023-07" db="EMBL/GenBank/DDBJ databases">
        <title>Genome content predicts the carbon catabolic preferences of heterotrophic bacteria.</title>
        <authorList>
            <person name="Gralka M."/>
        </authorList>
    </citation>
    <scope>NUCLEOTIDE SEQUENCE [LARGE SCALE GENOMIC DNA]</scope>
    <source>
        <strain evidence="3 6">4G03</strain>
    </source>
</reference>
<dbReference type="SUPFAM" id="SSF89392">
    <property type="entry name" value="Prokaryotic lipoproteins and lipoprotein localization factors"/>
    <property type="match status" value="1"/>
</dbReference>
<feature type="signal peptide" evidence="2">
    <location>
        <begin position="1"/>
        <end position="19"/>
    </location>
</feature>
<dbReference type="EMBL" id="PDUU01000016">
    <property type="protein sequence ID" value="PHN96439.1"/>
    <property type="molecule type" value="Genomic_DNA"/>
</dbReference>
<name>A0A2G1BRG2_9FLAO</name>